<dbReference type="Proteomes" id="UP001501666">
    <property type="component" value="Unassembled WGS sequence"/>
</dbReference>
<protein>
    <recommendedName>
        <fullName evidence="4">CAP domain-containing protein</fullName>
    </recommendedName>
</protein>
<evidence type="ECO:0008006" key="4">
    <source>
        <dbReference type="Google" id="ProtNLM"/>
    </source>
</evidence>
<keyword evidence="1" id="KW-0732">Signal</keyword>
<evidence type="ECO:0000313" key="2">
    <source>
        <dbReference type="EMBL" id="GAA2695709.1"/>
    </source>
</evidence>
<name>A0ABN3T9X2_9ACTN</name>
<comment type="caution">
    <text evidence="2">The sequence shown here is derived from an EMBL/GenBank/DDBJ whole genome shotgun (WGS) entry which is preliminary data.</text>
</comment>
<accession>A0ABN3T9X2</accession>
<dbReference type="RefSeq" id="WP_346155478.1">
    <property type="nucleotide sequence ID" value="NZ_BAAATE010000041.1"/>
</dbReference>
<dbReference type="Gene3D" id="3.40.33.10">
    <property type="entry name" value="CAP"/>
    <property type="match status" value="1"/>
</dbReference>
<dbReference type="SUPFAM" id="SSF55797">
    <property type="entry name" value="PR-1-like"/>
    <property type="match status" value="1"/>
</dbReference>
<feature type="signal peptide" evidence="1">
    <location>
        <begin position="1"/>
        <end position="20"/>
    </location>
</feature>
<reference evidence="2 3" key="1">
    <citation type="journal article" date="2019" name="Int. J. Syst. Evol. Microbiol.">
        <title>The Global Catalogue of Microorganisms (GCM) 10K type strain sequencing project: providing services to taxonomists for standard genome sequencing and annotation.</title>
        <authorList>
            <consortium name="The Broad Institute Genomics Platform"/>
            <consortium name="The Broad Institute Genome Sequencing Center for Infectious Disease"/>
            <person name="Wu L."/>
            <person name="Ma J."/>
        </authorList>
    </citation>
    <scope>NUCLEOTIDE SEQUENCE [LARGE SCALE GENOMIC DNA]</scope>
    <source>
        <strain evidence="2 3">JCM 6835</strain>
    </source>
</reference>
<proteinExistence type="predicted"/>
<feature type="chain" id="PRO_5045626693" description="CAP domain-containing protein" evidence="1">
    <location>
        <begin position="21"/>
        <end position="251"/>
    </location>
</feature>
<dbReference type="EMBL" id="BAAATE010000041">
    <property type="protein sequence ID" value="GAA2695709.1"/>
    <property type="molecule type" value="Genomic_DNA"/>
</dbReference>
<evidence type="ECO:0000313" key="3">
    <source>
        <dbReference type="Proteomes" id="UP001501666"/>
    </source>
</evidence>
<dbReference type="InterPro" id="IPR035940">
    <property type="entry name" value="CAP_sf"/>
</dbReference>
<organism evidence="2 3">
    <name type="scientific">Nonomuraea recticatena</name>
    <dbReference type="NCBI Taxonomy" id="46178"/>
    <lineage>
        <taxon>Bacteria</taxon>
        <taxon>Bacillati</taxon>
        <taxon>Actinomycetota</taxon>
        <taxon>Actinomycetes</taxon>
        <taxon>Streptosporangiales</taxon>
        <taxon>Streptosporangiaceae</taxon>
        <taxon>Nonomuraea</taxon>
    </lineage>
</organism>
<keyword evidence="3" id="KW-1185">Reference proteome</keyword>
<sequence length="251" mass="27248">MFRTSHLRQAAIVAASTVMAGLPVADASTRPETITTIVRHIATACPDADLVAQPRSAFTPAPPGNALFRFQLGKARNAVICLVNEIRQREGRSTLSFPKAIKRRGVPNQPGGMAEAANLHANQAAALRWWGTKEQVGNCEPQEHNPSLCDAHINPQTKSTPTSRLQDAGYDKRCKNGWGSGENAYTGWGAASITPRVAVERWMSSKPHYDNIMKPEWRETQVGVAWGSASPTAPANEPGLTYVQVFGYCNE</sequence>
<gene>
    <name evidence="2" type="ORF">GCM10010412_088800</name>
</gene>
<evidence type="ECO:0000256" key="1">
    <source>
        <dbReference type="SAM" id="SignalP"/>
    </source>
</evidence>